<organism evidence="2 3">
    <name type="scientific">Thermothielavioides terrestris (strain ATCC 38088 / NRRL 8126)</name>
    <name type="common">Thielavia terrestris</name>
    <dbReference type="NCBI Taxonomy" id="578455"/>
    <lineage>
        <taxon>Eukaryota</taxon>
        <taxon>Fungi</taxon>
        <taxon>Dikarya</taxon>
        <taxon>Ascomycota</taxon>
        <taxon>Pezizomycotina</taxon>
        <taxon>Sordariomycetes</taxon>
        <taxon>Sordariomycetidae</taxon>
        <taxon>Sordariales</taxon>
        <taxon>Chaetomiaceae</taxon>
        <taxon>Thermothielavioides</taxon>
        <taxon>Thermothielavioides terrestris</taxon>
    </lineage>
</organism>
<evidence type="ECO:0000313" key="3">
    <source>
        <dbReference type="Proteomes" id="UP000008181"/>
    </source>
</evidence>
<dbReference type="HOGENOM" id="CLU_1533619_0_0_1"/>
<gene>
    <name evidence="2" type="ORF">THITE_2107736</name>
</gene>
<protein>
    <submittedName>
        <fullName evidence="2">Uncharacterized protein</fullName>
    </submittedName>
</protein>
<proteinExistence type="predicted"/>
<reference evidence="2 3" key="1">
    <citation type="journal article" date="2011" name="Nat. Biotechnol.">
        <title>Comparative genomic analysis of the thermophilic biomass-degrading fungi Myceliophthora thermophila and Thielavia terrestris.</title>
        <authorList>
            <person name="Berka R.M."/>
            <person name="Grigoriev I.V."/>
            <person name="Otillar R."/>
            <person name="Salamov A."/>
            <person name="Grimwood J."/>
            <person name="Reid I."/>
            <person name="Ishmael N."/>
            <person name="John T."/>
            <person name="Darmond C."/>
            <person name="Moisan M.-C."/>
            <person name="Henrissat B."/>
            <person name="Coutinho P.M."/>
            <person name="Lombard V."/>
            <person name="Natvig D.O."/>
            <person name="Lindquist E."/>
            <person name="Schmutz J."/>
            <person name="Lucas S."/>
            <person name="Harris P."/>
            <person name="Powlowski J."/>
            <person name="Bellemare A."/>
            <person name="Taylor D."/>
            <person name="Butler G."/>
            <person name="de Vries R.P."/>
            <person name="Allijn I.E."/>
            <person name="van den Brink J."/>
            <person name="Ushinsky S."/>
            <person name="Storms R."/>
            <person name="Powell A.J."/>
            <person name="Paulsen I.T."/>
            <person name="Elbourne L.D.H."/>
            <person name="Baker S.E."/>
            <person name="Magnuson J."/>
            <person name="LaBoissiere S."/>
            <person name="Clutterbuck A.J."/>
            <person name="Martinez D."/>
            <person name="Wogulis M."/>
            <person name="de Leon A.L."/>
            <person name="Rey M.W."/>
            <person name="Tsang A."/>
        </authorList>
    </citation>
    <scope>NUCLEOTIDE SEQUENCE [LARGE SCALE GENOMIC DNA]</scope>
    <source>
        <strain evidence="3">ATCC 38088 / NRRL 8126</strain>
    </source>
</reference>
<dbReference type="AlphaFoldDB" id="G2QV36"/>
<sequence>MIASRVSTLRFTLQAAFRRPVPPQLARPVGRRGYASLQERVGQSSDRPWQIAALAVSVTGLLLLRRTGSPKAHSVSGHGSSSGEAHVTHSEPARKEAKVEAEAESPPEPENEAAEQTAEAAESEGVTDGDSEGAPTPSSSGSEQGESKEMDTSQESQAQKLTDKQSSQPAGPTQK</sequence>
<feature type="compositionally biased region" description="Acidic residues" evidence="1">
    <location>
        <begin position="121"/>
        <end position="131"/>
    </location>
</feature>
<dbReference type="RefSeq" id="XP_003649259.1">
    <property type="nucleotide sequence ID" value="XM_003649211.1"/>
</dbReference>
<dbReference type="OrthoDB" id="4590707at2759"/>
<feature type="compositionally biased region" description="Polar residues" evidence="1">
    <location>
        <begin position="153"/>
        <end position="175"/>
    </location>
</feature>
<feature type="compositionally biased region" description="Acidic residues" evidence="1">
    <location>
        <begin position="102"/>
        <end position="113"/>
    </location>
</feature>
<dbReference type="Proteomes" id="UP000008181">
    <property type="component" value="Chromosome 1"/>
</dbReference>
<feature type="compositionally biased region" description="Basic and acidic residues" evidence="1">
    <location>
        <begin position="86"/>
        <end position="101"/>
    </location>
</feature>
<dbReference type="EMBL" id="CP003009">
    <property type="protein sequence ID" value="AEO62923.1"/>
    <property type="molecule type" value="Genomic_DNA"/>
</dbReference>
<keyword evidence="3" id="KW-1185">Reference proteome</keyword>
<evidence type="ECO:0000256" key="1">
    <source>
        <dbReference type="SAM" id="MobiDB-lite"/>
    </source>
</evidence>
<evidence type="ECO:0000313" key="2">
    <source>
        <dbReference type="EMBL" id="AEO62923.1"/>
    </source>
</evidence>
<name>G2QV36_THETT</name>
<accession>G2QV36</accession>
<dbReference type="eggNOG" id="ENOG502RIZF">
    <property type="taxonomic scope" value="Eukaryota"/>
</dbReference>
<feature type="region of interest" description="Disordered" evidence="1">
    <location>
        <begin position="68"/>
        <end position="175"/>
    </location>
</feature>
<feature type="compositionally biased region" description="Low complexity" evidence="1">
    <location>
        <begin position="72"/>
        <end position="85"/>
    </location>
</feature>
<dbReference type="STRING" id="578455.G2QV36"/>
<dbReference type="KEGG" id="ttt:THITE_2107736"/>
<dbReference type="GeneID" id="11521294"/>